<feature type="domain" description="HTH cro/C1-type" evidence="1">
    <location>
        <begin position="23"/>
        <end position="77"/>
    </location>
</feature>
<evidence type="ECO:0000259" key="1">
    <source>
        <dbReference type="PROSITE" id="PS50943"/>
    </source>
</evidence>
<organism evidence="2 3">
    <name type="scientific">Phaeospirillum tilakii</name>
    <dbReference type="NCBI Taxonomy" id="741673"/>
    <lineage>
        <taxon>Bacteria</taxon>
        <taxon>Pseudomonadati</taxon>
        <taxon>Pseudomonadota</taxon>
        <taxon>Alphaproteobacteria</taxon>
        <taxon>Rhodospirillales</taxon>
        <taxon>Rhodospirillaceae</taxon>
        <taxon>Phaeospirillum</taxon>
    </lineage>
</organism>
<gene>
    <name evidence="2" type="ORF">ACFSNB_13385</name>
</gene>
<protein>
    <submittedName>
        <fullName evidence="2">Helix-turn-helix transcriptional regulator</fullName>
    </submittedName>
</protein>
<dbReference type="EMBL" id="JBHUIY010000028">
    <property type="protein sequence ID" value="MFD2234799.1"/>
    <property type="molecule type" value="Genomic_DNA"/>
</dbReference>
<reference evidence="3" key="1">
    <citation type="journal article" date="2019" name="Int. J. Syst. Evol. Microbiol.">
        <title>The Global Catalogue of Microorganisms (GCM) 10K type strain sequencing project: providing services to taxonomists for standard genome sequencing and annotation.</title>
        <authorList>
            <consortium name="The Broad Institute Genomics Platform"/>
            <consortium name="The Broad Institute Genome Sequencing Center for Infectious Disease"/>
            <person name="Wu L."/>
            <person name="Ma J."/>
        </authorList>
    </citation>
    <scope>NUCLEOTIDE SEQUENCE [LARGE SCALE GENOMIC DNA]</scope>
    <source>
        <strain evidence="3">KCTC 15012</strain>
    </source>
</reference>
<dbReference type="RefSeq" id="WP_377317373.1">
    <property type="nucleotide sequence ID" value="NZ_JBHUIY010000028.1"/>
</dbReference>
<dbReference type="Gene3D" id="1.10.260.40">
    <property type="entry name" value="lambda repressor-like DNA-binding domains"/>
    <property type="match status" value="1"/>
</dbReference>
<dbReference type="InterPro" id="IPR001387">
    <property type="entry name" value="Cro/C1-type_HTH"/>
</dbReference>
<dbReference type="SMART" id="SM00530">
    <property type="entry name" value="HTH_XRE"/>
    <property type="match status" value="1"/>
</dbReference>
<proteinExistence type="predicted"/>
<accession>A0ABW5CC00</accession>
<dbReference type="Proteomes" id="UP001597296">
    <property type="component" value="Unassembled WGS sequence"/>
</dbReference>
<sequence>MAAASRHAIARALGRARAQIARLAALRQALGIGRAELADALGTTRQTIYRWEHGQAVPSALDLWAWAAALGVTLGEIEGVTEPVTLAAEGAP</sequence>
<dbReference type="Pfam" id="PF01381">
    <property type="entry name" value="HTH_3"/>
    <property type="match status" value="1"/>
</dbReference>
<dbReference type="PROSITE" id="PS50943">
    <property type="entry name" value="HTH_CROC1"/>
    <property type="match status" value="1"/>
</dbReference>
<dbReference type="CDD" id="cd00093">
    <property type="entry name" value="HTH_XRE"/>
    <property type="match status" value="1"/>
</dbReference>
<evidence type="ECO:0000313" key="2">
    <source>
        <dbReference type="EMBL" id="MFD2234799.1"/>
    </source>
</evidence>
<name>A0ABW5CC00_9PROT</name>
<dbReference type="InterPro" id="IPR010982">
    <property type="entry name" value="Lambda_DNA-bd_dom_sf"/>
</dbReference>
<keyword evidence="3" id="KW-1185">Reference proteome</keyword>
<evidence type="ECO:0000313" key="3">
    <source>
        <dbReference type="Proteomes" id="UP001597296"/>
    </source>
</evidence>
<comment type="caution">
    <text evidence="2">The sequence shown here is derived from an EMBL/GenBank/DDBJ whole genome shotgun (WGS) entry which is preliminary data.</text>
</comment>
<dbReference type="SUPFAM" id="SSF47413">
    <property type="entry name" value="lambda repressor-like DNA-binding domains"/>
    <property type="match status" value="1"/>
</dbReference>